<keyword evidence="4" id="KW-0378">Hydrolase</keyword>
<gene>
    <name evidence="7" type="ORF">OK344_07190</name>
</gene>
<feature type="domain" description="Secretion system C-terminal sorting" evidence="6">
    <location>
        <begin position="293"/>
        <end position="354"/>
    </location>
</feature>
<dbReference type="InterPro" id="IPR044925">
    <property type="entry name" value="His-Me_finger_sf"/>
</dbReference>
<dbReference type="InterPro" id="IPR026444">
    <property type="entry name" value="Secre_tail"/>
</dbReference>
<accession>A0ABT3JMI7</accession>
<name>A0ABT3JMI7_9FLAO</name>
<keyword evidence="7" id="KW-0255">Endonuclease</keyword>
<keyword evidence="2" id="KW-0540">Nuclease</keyword>
<dbReference type="PANTHER" id="PTHR33607">
    <property type="entry name" value="ENDONUCLEASE-1"/>
    <property type="match status" value="1"/>
</dbReference>
<evidence type="ECO:0000313" key="7">
    <source>
        <dbReference type="EMBL" id="MCW4451993.1"/>
    </source>
</evidence>
<dbReference type="GO" id="GO:0004519">
    <property type="term" value="F:endonuclease activity"/>
    <property type="evidence" value="ECO:0007669"/>
    <property type="project" value="UniProtKB-KW"/>
</dbReference>
<evidence type="ECO:0000256" key="1">
    <source>
        <dbReference type="ARBA" id="ARBA00006429"/>
    </source>
</evidence>
<dbReference type="SUPFAM" id="SSF54060">
    <property type="entry name" value="His-Me finger endonucleases"/>
    <property type="match status" value="1"/>
</dbReference>
<keyword evidence="3 5" id="KW-0732">Signal</keyword>
<dbReference type="NCBIfam" id="TIGR04183">
    <property type="entry name" value="Por_Secre_tail"/>
    <property type="match status" value="1"/>
</dbReference>
<comment type="caution">
    <text evidence="7">The sequence shown here is derived from an EMBL/GenBank/DDBJ whole genome shotgun (WGS) entry which is preliminary data.</text>
</comment>
<dbReference type="EMBL" id="JAPCHZ010000004">
    <property type="protein sequence ID" value="MCW4451993.1"/>
    <property type="molecule type" value="Genomic_DNA"/>
</dbReference>
<evidence type="ECO:0000256" key="5">
    <source>
        <dbReference type="SAM" id="SignalP"/>
    </source>
</evidence>
<evidence type="ECO:0000259" key="6">
    <source>
        <dbReference type="Pfam" id="PF18962"/>
    </source>
</evidence>
<proteinExistence type="inferred from homology"/>
<feature type="signal peptide" evidence="5">
    <location>
        <begin position="1"/>
        <end position="19"/>
    </location>
</feature>
<sequence length="360" mass="40309">MKNFISLVVTLFAVSFGHAQIPAGYYDAATGLTGYSLKTKLKEIVTDGHQDNGYGGLWEAYKVGDLDKFYEKDNTILDIYSEKPAGPDAYSYTPGTNQCGNYNAEGQCYNREHVFPQGFFNEGAPMKNDYLHVLPTDGSVNGMRNNYPFGTVGTASWTSTNGSKRGVSNFPGFAGIVFEPIDEFKGDVARSLLYFITRYEDQLPEFNYNDVNNPQDGSKNRGFDQWYINLLMLWHQNDPVSPKEIARNNYAYVYQKNRNPYIDHPEYVAMIWTSTLGTDENTSKKDALKISQNPVRNGALTVSGDNMAKISSVQIISMSGQVLQTISEPFKNSNKIILKSTAKGVYFLKTADQTLKFIVE</sequence>
<dbReference type="Pfam" id="PF04231">
    <property type="entry name" value="Endonuclease_1"/>
    <property type="match status" value="1"/>
</dbReference>
<protein>
    <submittedName>
        <fullName evidence="7">Endonuclease</fullName>
    </submittedName>
</protein>
<dbReference type="RefSeq" id="WP_265144160.1">
    <property type="nucleotide sequence ID" value="NZ_JAPCHZ010000004.1"/>
</dbReference>
<dbReference type="PANTHER" id="PTHR33607:SF2">
    <property type="entry name" value="ENDONUCLEASE-1"/>
    <property type="match status" value="1"/>
</dbReference>
<evidence type="ECO:0000313" key="8">
    <source>
        <dbReference type="Proteomes" id="UP001209107"/>
    </source>
</evidence>
<organism evidence="7 8">
    <name type="scientific">Kaistella yananensis</name>
    <dbReference type="NCBI Taxonomy" id="2989820"/>
    <lineage>
        <taxon>Bacteria</taxon>
        <taxon>Pseudomonadati</taxon>
        <taxon>Bacteroidota</taxon>
        <taxon>Flavobacteriia</taxon>
        <taxon>Flavobacteriales</taxon>
        <taxon>Weeksellaceae</taxon>
        <taxon>Chryseobacterium group</taxon>
        <taxon>Kaistella</taxon>
    </lineage>
</organism>
<keyword evidence="8" id="KW-1185">Reference proteome</keyword>
<feature type="chain" id="PRO_5046665776" evidence="5">
    <location>
        <begin position="20"/>
        <end position="360"/>
    </location>
</feature>
<evidence type="ECO:0000256" key="2">
    <source>
        <dbReference type="ARBA" id="ARBA00022722"/>
    </source>
</evidence>
<evidence type="ECO:0000256" key="3">
    <source>
        <dbReference type="ARBA" id="ARBA00022729"/>
    </source>
</evidence>
<reference evidence="7 8" key="1">
    <citation type="submission" date="2022-10" db="EMBL/GenBank/DDBJ databases">
        <title>Kaistella sp. BT-6-1-3.</title>
        <authorList>
            <person name="Ai J."/>
            <person name="Deng Z."/>
        </authorList>
    </citation>
    <scope>NUCLEOTIDE SEQUENCE [LARGE SCALE GENOMIC DNA]</scope>
    <source>
        <strain evidence="7 8">BT6-1-3</strain>
    </source>
</reference>
<dbReference type="Pfam" id="PF18962">
    <property type="entry name" value="Por_Secre_tail"/>
    <property type="match status" value="1"/>
</dbReference>
<dbReference type="Proteomes" id="UP001209107">
    <property type="component" value="Unassembled WGS sequence"/>
</dbReference>
<evidence type="ECO:0000256" key="4">
    <source>
        <dbReference type="ARBA" id="ARBA00022801"/>
    </source>
</evidence>
<dbReference type="InterPro" id="IPR007346">
    <property type="entry name" value="Endonuclease-I"/>
</dbReference>
<comment type="similarity">
    <text evidence="1">Belongs to the EndA/NucM nuclease family.</text>
</comment>